<feature type="domain" description="Alpha/beta hydrolase fold-5" evidence="2">
    <location>
        <begin position="38"/>
        <end position="199"/>
    </location>
</feature>
<evidence type="ECO:0000313" key="4">
    <source>
        <dbReference type="Proteomes" id="UP001186944"/>
    </source>
</evidence>
<feature type="chain" id="PRO_5041725748" description="Alpha/beta hydrolase fold-5 domain-containing protein" evidence="1">
    <location>
        <begin position="19"/>
        <end position="472"/>
    </location>
</feature>
<evidence type="ECO:0000313" key="3">
    <source>
        <dbReference type="EMBL" id="KAK3101187.1"/>
    </source>
</evidence>
<organism evidence="3 4">
    <name type="scientific">Pinctada imbricata</name>
    <name type="common">Atlantic pearl-oyster</name>
    <name type="synonym">Pinctada martensii</name>
    <dbReference type="NCBI Taxonomy" id="66713"/>
    <lineage>
        <taxon>Eukaryota</taxon>
        <taxon>Metazoa</taxon>
        <taxon>Spiralia</taxon>
        <taxon>Lophotrochozoa</taxon>
        <taxon>Mollusca</taxon>
        <taxon>Bivalvia</taxon>
        <taxon>Autobranchia</taxon>
        <taxon>Pteriomorphia</taxon>
        <taxon>Pterioida</taxon>
        <taxon>Pterioidea</taxon>
        <taxon>Pteriidae</taxon>
        <taxon>Pinctada</taxon>
    </lineage>
</organism>
<dbReference type="EMBL" id="VSWD01000005">
    <property type="protein sequence ID" value="KAK3101187.1"/>
    <property type="molecule type" value="Genomic_DNA"/>
</dbReference>
<protein>
    <recommendedName>
        <fullName evidence="2">Alpha/beta hydrolase fold-5 domain-containing protein</fullName>
    </recommendedName>
</protein>
<sequence length="472" mass="51460">MDSLKITILLSVVYSCSSLSVKLIHPIKNGTEVAVLIAPGAGIAGSAYNPLAVALQNESPMKLWVVLLDDFLVGAVNPPQLIQVVSMAKSSLMQAGFKSDEIYLAGHSLGGAMTAMYGFNGSGLKGAILFAAYLTNGNHLKDFPVPVLTISGDLDGLTRVTRIASSFEDLESFMKQDATAVYKTPVIVMSGVNHADFASGTMPSNVKDHDLKSELNQTEAQNTISKYTSAFLLCNMKNVEPTVVEYAKKVLVLAYNTTKALVTPLIEMKAMDENSQSSSNWTKIGQKMVINAVDNDEKNFATLEFYQPSADIQSEEAKIDTYTTVSLPFDPIDANPGPKSPEQLQAKMKTQESVSSKTHKTEYLKAATCKDINEAAFKYAMTKSSKEAISRFQKSGRKITFLNDTQTSSGPQWLAGNLNLKYSSSGMVVQSVVLKTNLDVILPSFAGQYYCKLLSPFRAMEFIYLDCMVPYY</sequence>
<feature type="signal peptide" evidence="1">
    <location>
        <begin position="1"/>
        <end position="18"/>
    </location>
</feature>
<proteinExistence type="predicted"/>
<name>A0AA88YGY6_PINIB</name>
<dbReference type="Proteomes" id="UP001186944">
    <property type="component" value="Unassembled WGS sequence"/>
</dbReference>
<dbReference type="Pfam" id="PF12695">
    <property type="entry name" value="Abhydrolase_5"/>
    <property type="match status" value="1"/>
</dbReference>
<comment type="caution">
    <text evidence="3">The sequence shown here is derived from an EMBL/GenBank/DDBJ whole genome shotgun (WGS) entry which is preliminary data.</text>
</comment>
<dbReference type="PROSITE" id="PS51257">
    <property type="entry name" value="PROKAR_LIPOPROTEIN"/>
    <property type="match status" value="1"/>
</dbReference>
<accession>A0AA88YGY6</accession>
<dbReference type="GO" id="GO:0016787">
    <property type="term" value="F:hydrolase activity"/>
    <property type="evidence" value="ECO:0007669"/>
    <property type="project" value="InterPro"/>
</dbReference>
<dbReference type="Gene3D" id="3.40.50.1820">
    <property type="entry name" value="alpha/beta hydrolase"/>
    <property type="match status" value="1"/>
</dbReference>
<gene>
    <name evidence="3" type="ORF">FSP39_001620</name>
</gene>
<dbReference type="AlphaFoldDB" id="A0AA88YGY6"/>
<dbReference type="InterPro" id="IPR029058">
    <property type="entry name" value="AB_hydrolase_fold"/>
</dbReference>
<evidence type="ECO:0000256" key="1">
    <source>
        <dbReference type="SAM" id="SignalP"/>
    </source>
</evidence>
<reference evidence="3" key="1">
    <citation type="submission" date="2019-08" db="EMBL/GenBank/DDBJ databases">
        <title>The improved chromosome-level genome for the pearl oyster Pinctada fucata martensii using PacBio sequencing and Hi-C.</title>
        <authorList>
            <person name="Zheng Z."/>
        </authorList>
    </citation>
    <scope>NUCLEOTIDE SEQUENCE</scope>
    <source>
        <strain evidence="3">ZZ-2019</strain>
        <tissue evidence="3">Adductor muscle</tissue>
    </source>
</reference>
<dbReference type="InterPro" id="IPR029059">
    <property type="entry name" value="AB_hydrolase_5"/>
</dbReference>
<keyword evidence="4" id="KW-1185">Reference proteome</keyword>
<dbReference type="SUPFAM" id="SSF53474">
    <property type="entry name" value="alpha/beta-Hydrolases"/>
    <property type="match status" value="1"/>
</dbReference>
<keyword evidence="1" id="KW-0732">Signal</keyword>
<evidence type="ECO:0000259" key="2">
    <source>
        <dbReference type="Pfam" id="PF12695"/>
    </source>
</evidence>